<feature type="transmembrane region" description="Helical" evidence="7">
    <location>
        <begin position="183"/>
        <end position="208"/>
    </location>
</feature>
<dbReference type="AlphaFoldDB" id="A0A559KFX3"/>
<keyword evidence="3" id="KW-1003">Cell membrane</keyword>
<evidence type="ECO:0000256" key="2">
    <source>
        <dbReference type="ARBA" id="ARBA00022448"/>
    </source>
</evidence>
<dbReference type="SUPFAM" id="SSF161098">
    <property type="entry name" value="MetI-like"/>
    <property type="match status" value="1"/>
</dbReference>
<evidence type="ECO:0000259" key="8">
    <source>
        <dbReference type="PROSITE" id="PS50928"/>
    </source>
</evidence>
<dbReference type="GO" id="GO:0005886">
    <property type="term" value="C:plasma membrane"/>
    <property type="evidence" value="ECO:0007669"/>
    <property type="project" value="UniProtKB-SubCell"/>
</dbReference>
<feature type="transmembrane region" description="Helical" evidence="7">
    <location>
        <begin position="110"/>
        <end position="132"/>
    </location>
</feature>
<dbReference type="PANTHER" id="PTHR43744">
    <property type="entry name" value="ABC TRANSPORTER PERMEASE PROTEIN MG189-RELATED-RELATED"/>
    <property type="match status" value="1"/>
</dbReference>
<dbReference type="PROSITE" id="PS51257">
    <property type="entry name" value="PROKAR_LIPOPROTEIN"/>
    <property type="match status" value="1"/>
</dbReference>
<evidence type="ECO:0000256" key="1">
    <source>
        <dbReference type="ARBA" id="ARBA00004651"/>
    </source>
</evidence>
<dbReference type="GO" id="GO:0055085">
    <property type="term" value="P:transmembrane transport"/>
    <property type="evidence" value="ECO:0007669"/>
    <property type="project" value="InterPro"/>
</dbReference>
<name>A0A559KFX3_9BACL</name>
<dbReference type="Proteomes" id="UP000317036">
    <property type="component" value="Unassembled WGS sequence"/>
</dbReference>
<evidence type="ECO:0000313" key="9">
    <source>
        <dbReference type="EMBL" id="TVY11030.1"/>
    </source>
</evidence>
<feature type="transmembrane region" description="Helical" evidence="7">
    <location>
        <begin position="14"/>
        <end position="36"/>
    </location>
</feature>
<gene>
    <name evidence="9" type="ORF">FPZ49_06040</name>
</gene>
<comment type="similarity">
    <text evidence="7">Belongs to the binding-protein-dependent transport system permease family.</text>
</comment>
<dbReference type="Pfam" id="PF00528">
    <property type="entry name" value="BPD_transp_1"/>
    <property type="match status" value="1"/>
</dbReference>
<organism evidence="9 10">
    <name type="scientific">Paenibacillus cremeus</name>
    <dbReference type="NCBI Taxonomy" id="2163881"/>
    <lineage>
        <taxon>Bacteria</taxon>
        <taxon>Bacillati</taxon>
        <taxon>Bacillota</taxon>
        <taxon>Bacilli</taxon>
        <taxon>Bacillales</taxon>
        <taxon>Paenibacillaceae</taxon>
        <taxon>Paenibacillus</taxon>
    </lineage>
</organism>
<keyword evidence="6 7" id="KW-0472">Membrane</keyword>
<dbReference type="RefSeq" id="WP_144844526.1">
    <property type="nucleotide sequence ID" value="NZ_VNJI01000005.1"/>
</dbReference>
<accession>A0A559KFX3</accession>
<feature type="transmembrane region" description="Helical" evidence="7">
    <location>
        <begin position="259"/>
        <end position="278"/>
    </location>
</feature>
<keyword evidence="4 7" id="KW-0812">Transmembrane</keyword>
<dbReference type="CDD" id="cd06261">
    <property type="entry name" value="TM_PBP2"/>
    <property type="match status" value="1"/>
</dbReference>
<feature type="domain" description="ABC transmembrane type-1" evidence="8">
    <location>
        <begin position="75"/>
        <end position="278"/>
    </location>
</feature>
<evidence type="ECO:0000256" key="3">
    <source>
        <dbReference type="ARBA" id="ARBA00022475"/>
    </source>
</evidence>
<evidence type="ECO:0000256" key="5">
    <source>
        <dbReference type="ARBA" id="ARBA00022989"/>
    </source>
</evidence>
<dbReference type="EMBL" id="VNJI01000005">
    <property type="protein sequence ID" value="TVY11030.1"/>
    <property type="molecule type" value="Genomic_DNA"/>
</dbReference>
<comment type="subcellular location">
    <subcellularLocation>
        <location evidence="1 7">Cell membrane</location>
        <topology evidence="1 7">Multi-pass membrane protein</topology>
    </subcellularLocation>
</comment>
<dbReference type="InterPro" id="IPR000515">
    <property type="entry name" value="MetI-like"/>
</dbReference>
<sequence length="293" mass="32409">MSLVTSKKLTVFDYVNYSLLLLISLACVFPFIYVFSVSFTDPKAYIPLKFYLFPDQWSLAAYKYILSTNSFLNALKSTVFITIIGTVLSIVTSFTFAYTLTKKTMPGRSIMLSAVVFTLVFNAGILPSYILIKSLGLLNSHWSLIWPSLTSAWSLIVIKSFLESLPSELEDSAHIDGCSDIGVFLRIIIPLSMPAIAAFTLFFAVQYWNTYFNALIYLSDSKKWTLQVLVKTLVIDSDSTGVGTAGAGGDDRIVPQETIRMASIMLAMAPILAVYPFLQKHFAKGVMLGSIKG</sequence>
<dbReference type="PROSITE" id="PS50928">
    <property type="entry name" value="ABC_TM1"/>
    <property type="match status" value="1"/>
</dbReference>
<keyword evidence="5 7" id="KW-1133">Transmembrane helix</keyword>
<proteinExistence type="inferred from homology"/>
<dbReference type="Gene3D" id="1.10.3720.10">
    <property type="entry name" value="MetI-like"/>
    <property type="match status" value="1"/>
</dbReference>
<keyword evidence="2 7" id="KW-0813">Transport</keyword>
<evidence type="ECO:0000256" key="7">
    <source>
        <dbReference type="RuleBase" id="RU363032"/>
    </source>
</evidence>
<reference evidence="9 10" key="1">
    <citation type="submission" date="2019-07" db="EMBL/GenBank/DDBJ databases">
        <authorList>
            <person name="Kim J."/>
        </authorList>
    </citation>
    <scope>NUCLEOTIDE SEQUENCE [LARGE SCALE GENOMIC DNA]</scope>
    <source>
        <strain evidence="9 10">JC52</strain>
    </source>
</reference>
<dbReference type="PANTHER" id="PTHR43744:SF9">
    <property type="entry name" value="POLYGALACTURONAN_RHAMNOGALACTURONAN TRANSPORT SYSTEM PERMEASE PROTEIN YTCP"/>
    <property type="match status" value="1"/>
</dbReference>
<evidence type="ECO:0000256" key="6">
    <source>
        <dbReference type="ARBA" id="ARBA00023136"/>
    </source>
</evidence>
<evidence type="ECO:0000256" key="4">
    <source>
        <dbReference type="ARBA" id="ARBA00022692"/>
    </source>
</evidence>
<protein>
    <submittedName>
        <fullName evidence="9">Carbohydrate ABC transporter permease</fullName>
    </submittedName>
</protein>
<dbReference type="InterPro" id="IPR035906">
    <property type="entry name" value="MetI-like_sf"/>
</dbReference>
<evidence type="ECO:0000313" key="10">
    <source>
        <dbReference type="Proteomes" id="UP000317036"/>
    </source>
</evidence>
<keyword evidence="10" id="KW-1185">Reference proteome</keyword>
<feature type="transmembrane region" description="Helical" evidence="7">
    <location>
        <begin position="78"/>
        <end position="98"/>
    </location>
</feature>
<comment type="caution">
    <text evidence="9">The sequence shown here is derived from an EMBL/GenBank/DDBJ whole genome shotgun (WGS) entry which is preliminary data.</text>
</comment>
<dbReference type="OrthoDB" id="9810086at2"/>